<dbReference type="EMBL" id="QXGE01000069">
    <property type="protein sequence ID" value="KAE9326376.1"/>
    <property type="molecule type" value="Genomic_DNA"/>
</dbReference>
<evidence type="ECO:0000256" key="1">
    <source>
        <dbReference type="SAM" id="MobiDB-lite"/>
    </source>
</evidence>
<reference evidence="2 3" key="1">
    <citation type="submission" date="2018-08" db="EMBL/GenBank/DDBJ databases">
        <title>Genomic investigation of the strawberry pathogen Phytophthora fragariae indicates pathogenicity is determined by transcriptional variation in three key races.</title>
        <authorList>
            <person name="Adams T.M."/>
            <person name="Armitage A.D."/>
            <person name="Sobczyk M.K."/>
            <person name="Bates H.J."/>
            <person name="Dunwell J.M."/>
            <person name="Nellist C.F."/>
            <person name="Harrison R.J."/>
        </authorList>
    </citation>
    <scope>NUCLEOTIDE SEQUENCE [LARGE SCALE GENOMIC DNA]</scope>
    <source>
        <strain evidence="2 3">A4</strain>
    </source>
</reference>
<feature type="region of interest" description="Disordered" evidence="1">
    <location>
        <begin position="930"/>
        <end position="962"/>
    </location>
</feature>
<feature type="region of interest" description="Disordered" evidence="1">
    <location>
        <begin position="492"/>
        <end position="526"/>
    </location>
</feature>
<dbReference type="Gene3D" id="2.60.120.260">
    <property type="entry name" value="Galactose-binding domain-like"/>
    <property type="match status" value="1"/>
</dbReference>
<name>A0A6A4ERD9_9STRA</name>
<dbReference type="PANTHER" id="PTHR45713:SF6">
    <property type="entry name" value="F5_8 TYPE C DOMAIN-CONTAINING PROTEIN"/>
    <property type="match status" value="1"/>
</dbReference>
<feature type="region of interest" description="Disordered" evidence="1">
    <location>
        <begin position="549"/>
        <end position="576"/>
    </location>
</feature>
<protein>
    <recommendedName>
        <fullName evidence="4">Fucolectin tachylectin-4 pentraxin-1 domain-containing protein</fullName>
    </recommendedName>
</protein>
<feature type="compositionally biased region" description="Polar residues" evidence="1">
    <location>
        <begin position="1014"/>
        <end position="1023"/>
    </location>
</feature>
<evidence type="ECO:0000313" key="2">
    <source>
        <dbReference type="EMBL" id="KAE9326376.1"/>
    </source>
</evidence>
<gene>
    <name evidence="2" type="ORF">PF001_g2467</name>
</gene>
<evidence type="ECO:0008006" key="4">
    <source>
        <dbReference type="Google" id="ProtNLM"/>
    </source>
</evidence>
<proteinExistence type="predicted"/>
<dbReference type="PANTHER" id="PTHR45713">
    <property type="entry name" value="FTP DOMAIN-CONTAINING PROTEIN"/>
    <property type="match status" value="1"/>
</dbReference>
<accession>A0A6A4ERD9</accession>
<dbReference type="InterPro" id="IPR008979">
    <property type="entry name" value="Galactose-bd-like_sf"/>
</dbReference>
<comment type="caution">
    <text evidence="2">The sequence shown here is derived from an EMBL/GenBank/DDBJ whole genome shotgun (WGS) entry which is preliminary data.</text>
</comment>
<dbReference type="InterPro" id="IPR051941">
    <property type="entry name" value="BG_Antigen-Binding_Lectin"/>
</dbReference>
<feature type="region of interest" description="Disordered" evidence="1">
    <location>
        <begin position="1000"/>
        <end position="1023"/>
    </location>
</feature>
<evidence type="ECO:0000313" key="3">
    <source>
        <dbReference type="Proteomes" id="UP000437068"/>
    </source>
</evidence>
<organism evidence="2 3">
    <name type="scientific">Phytophthora fragariae</name>
    <dbReference type="NCBI Taxonomy" id="53985"/>
    <lineage>
        <taxon>Eukaryota</taxon>
        <taxon>Sar</taxon>
        <taxon>Stramenopiles</taxon>
        <taxon>Oomycota</taxon>
        <taxon>Peronosporomycetes</taxon>
        <taxon>Peronosporales</taxon>
        <taxon>Peronosporaceae</taxon>
        <taxon>Phytophthora</taxon>
    </lineage>
</organism>
<dbReference type="SUPFAM" id="SSF49785">
    <property type="entry name" value="Galactose-binding domain-like"/>
    <property type="match status" value="1"/>
</dbReference>
<sequence length="1023" mass="114417">MVWHGAMVSAKWMHTQLWCGRFPSYHLVTQEEAALEKQLSEIYFDSCRFADLRMQIRLKLKEFPLDGPSPGAFWDTLELFDEYLPLLLSIQRYHSEKHSDASTLPYLLTISPPLFCGFGGLDLLTDRLVGKQQRLEFCIPVELVLVLCAMGQLHALHAESQIRQRGEALTLAAWPNVQHAEISWQSAESFFRWAASYAREMITKEIEPNDSSTRPIWKFFDAMAVNTAALSRMCSTHRLSTHLSGLSLTEMKSEVLSRTGSICARRALTLVHEANTLLSDRPNTSFSQQLRWSLGAYETRWTAIYFQSELNIYKLDANPEIAIYFCEALLRLRTPQFPPGPSQSQDPNFSQCAHELQLIHHTHLTEAIDQKKALLGACRDRFGTTWAFQALDKCVGVDLLTIRDIGPVFRDEERVGGSAIEEDEVHYTSPFLVEVIAANVEAALLHSKLDDPQASIASEASEIILTKTPQPVERSITRSNKGLTECRIVTPAANATTQPDQNAAKPKALSSGQLIKRPSSATQQSSGWVTMSYGGKLLHFEKSIDPLIDPCQRNSASGQDGHLVPRQTKPRPSSSPCYLSSKWVSVHDTVSAGRQLENGKMWAPTRASCALCERRFMRSSLPGVVLMKRIYDLRRKWGVIQDSKKYNAASALYATASVCLFCQEILAYEESRQPTHSKALGEHQPHGLDVEASAPILSVVDPDKDAEIARMIHESILCQWHQQLSSRMEDNNLQDIAVNKRVRQSSTVCSMKAQNALDPDTNRSAHTKEEFQPWWEIDLANYVEVHSVKVYLRDEVSHLYAAARGLTANPARRTTGVYPLHISVSMKTGVGRDCDDIIASCVSSLCVPDKVTPPIEWVAPHKSRGRFIRVQCQGHAILHIERVHVFVAKTPTKVVNDPLVMRQHVRQVLQRTAFRASVIATAATSASSGSSKIAVAAEPTPKRRMSTLAAHSSQRQGSHVALNKAESESQSLFFDPQRAEKRRVSRLYSRFKSLLDARAKYVAPEEETDEEVSGSASETQTKK</sequence>
<dbReference type="Proteomes" id="UP000437068">
    <property type="component" value="Unassembled WGS sequence"/>
</dbReference>
<dbReference type="AlphaFoldDB" id="A0A6A4ERD9"/>